<dbReference type="InterPro" id="IPR001179">
    <property type="entry name" value="PPIase_FKBP_dom"/>
</dbReference>
<dbReference type="Gene3D" id="3.10.50.40">
    <property type="match status" value="1"/>
</dbReference>
<dbReference type="Pfam" id="PF00254">
    <property type="entry name" value="FKBP_C"/>
    <property type="match status" value="1"/>
</dbReference>
<proteinExistence type="predicted"/>
<dbReference type="PROSITE" id="PS50059">
    <property type="entry name" value="FKBP_PPIASE"/>
    <property type="match status" value="1"/>
</dbReference>
<dbReference type="GO" id="GO:0009507">
    <property type="term" value="C:chloroplast"/>
    <property type="evidence" value="ECO:0007669"/>
    <property type="project" value="InterPro"/>
</dbReference>
<dbReference type="GO" id="GO:0003755">
    <property type="term" value="F:peptidyl-prolyl cis-trans isomerase activity"/>
    <property type="evidence" value="ECO:0007669"/>
    <property type="project" value="UniProtKB-KW"/>
</dbReference>
<evidence type="ECO:0000313" key="3">
    <source>
        <dbReference type="EMBL" id="CAE0682082.1"/>
    </source>
</evidence>
<dbReference type="EMBL" id="HBIV01048794">
    <property type="protein sequence ID" value="CAE0682082.1"/>
    <property type="molecule type" value="Transcribed_RNA"/>
</dbReference>
<feature type="domain" description="PPIase FKBP-type" evidence="2">
    <location>
        <begin position="49"/>
        <end position="146"/>
    </location>
</feature>
<accession>A0A6U2XYL7</accession>
<keyword evidence="1" id="KW-0697">Rotamase</keyword>
<reference evidence="3" key="1">
    <citation type="submission" date="2021-01" db="EMBL/GenBank/DDBJ databases">
        <authorList>
            <person name="Corre E."/>
            <person name="Pelletier E."/>
            <person name="Niang G."/>
            <person name="Scheremetjew M."/>
            <person name="Finn R."/>
            <person name="Kale V."/>
            <person name="Holt S."/>
            <person name="Cochrane G."/>
            <person name="Meng A."/>
            <person name="Brown T."/>
            <person name="Cohen L."/>
        </authorList>
    </citation>
    <scope>NUCLEOTIDE SEQUENCE</scope>
    <source>
        <strain evidence="3">CCCM811</strain>
    </source>
</reference>
<evidence type="ECO:0000256" key="1">
    <source>
        <dbReference type="PROSITE-ProRule" id="PRU00277"/>
    </source>
</evidence>
<dbReference type="PANTHER" id="PTHR47833">
    <property type="entry name" value="PHOTOSYNTHETIC NDH SUBUNIT OF LUMENAL LOCATION 4, CHLOROPLASTIC"/>
    <property type="match status" value="1"/>
</dbReference>
<dbReference type="InterPro" id="IPR046357">
    <property type="entry name" value="PPIase_dom_sf"/>
</dbReference>
<dbReference type="SUPFAM" id="SSF54534">
    <property type="entry name" value="FKBP-like"/>
    <property type="match status" value="1"/>
</dbReference>
<dbReference type="EC" id="5.2.1.8" evidence="1"/>
<dbReference type="InterPro" id="IPR044183">
    <property type="entry name" value="PNSL4/FKBP13-like"/>
</dbReference>
<dbReference type="PANTHER" id="PTHR47833:SF2">
    <property type="entry name" value="PEPTIDYLPROLYL ISOMERASE"/>
    <property type="match status" value="1"/>
</dbReference>
<name>A0A6U2XYL7_9EUKA</name>
<sequence>MGLQLVRRPAGAAAFELPGANNTCAYGEFKAGLAVCDLIVGNGPEPVDDDIVKCNYEIKLADTGKLVVNARNYLFQLGIGEVVKGWETMIVGDGDQLDPMKVGGVRRAVLPAELAFGKLKRGCAGDTCAIPSNSRLEITVELRGIKGMTQLSGGASAVPFELT</sequence>
<organism evidence="3">
    <name type="scientific">Lotharella globosa</name>
    <dbReference type="NCBI Taxonomy" id="91324"/>
    <lineage>
        <taxon>Eukaryota</taxon>
        <taxon>Sar</taxon>
        <taxon>Rhizaria</taxon>
        <taxon>Cercozoa</taxon>
        <taxon>Chlorarachniophyceae</taxon>
        <taxon>Lotharella</taxon>
    </lineage>
</organism>
<keyword evidence="1" id="KW-0413">Isomerase</keyword>
<dbReference type="AlphaFoldDB" id="A0A6U2XYL7"/>
<gene>
    <name evidence="3" type="ORF">LGLO00237_LOCUS33870</name>
</gene>
<comment type="catalytic activity">
    <reaction evidence="1">
        <text>[protein]-peptidylproline (omega=180) = [protein]-peptidylproline (omega=0)</text>
        <dbReference type="Rhea" id="RHEA:16237"/>
        <dbReference type="Rhea" id="RHEA-COMP:10747"/>
        <dbReference type="Rhea" id="RHEA-COMP:10748"/>
        <dbReference type="ChEBI" id="CHEBI:83833"/>
        <dbReference type="ChEBI" id="CHEBI:83834"/>
        <dbReference type="EC" id="5.2.1.8"/>
    </reaction>
</comment>
<protein>
    <recommendedName>
        <fullName evidence="1">peptidylprolyl isomerase</fullName>
        <ecNumber evidence="1">5.2.1.8</ecNumber>
    </recommendedName>
</protein>
<evidence type="ECO:0000259" key="2">
    <source>
        <dbReference type="PROSITE" id="PS50059"/>
    </source>
</evidence>